<dbReference type="SUPFAM" id="SSF48366">
    <property type="entry name" value="Ras GEF"/>
    <property type="match status" value="1"/>
</dbReference>
<feature type="region of interest" description="Disordered" evidence="3">
    <location>
        <begin position="136"/>
        <end position="169"/>
    </location>
</feature>
<dbReference type="PROSITE" id="PS50212">
    <property type="entry name" value="RASGEF_NTER"/>
    <property type="match status" value="1"/>
</dbReference>
<dbReference type="Gene3D" id="1.10.840.10">
    <property type="entry name" value="Ras guanine-nucleotide exchange factors catalytic domain"/>
    <property type="match status" value="1"/>
</dbReference>
<dbReference type="InterPro" id="IPR001895">
    <property type="entry name" value="RASGEF_cat_dom"/>
</dbReference>
<feature type="domain" description="N-terminal Ras-GEF" evidence="5">
    <location>
        <begin position="723"/>
        <end position="886"/>
    </location>
</feature>
<evidence type="ECO:0000256" key="1">
    <source>
        <dbReference type="ARBA" id="ARBA00022658"/>
    </source>
</evidence>
<dbReference type="GO" id="GO:0005085">
    <property type="term" value="F:guanyl-nucleotide exchange factor activity"/>
    <property type="evidence" value="ECO:0007669"/>
    <property type="project" value="UniProtKB-KW"/>
</dbReference>
<organism evidence="6 7">
    <name type="scientific">Powellomyces hirtus</name>
    <dbReference type="NCBI Taxonomy" id="109895"/>
    <lineage>
        <taxon>Eukaryota</taxon>
        <taxon>Fungi</taxon>
        <taxon>Fungi incertae sedis</taxon>
        <taxon>Chytridiomycota</taxon>
        <taxon>Chytridiomycota incertae sedis</taxon>
        <taxon>Chytridiomycetes</taxon>
        <taxon>Spizellomycetales</taxon>
        <taxon>Powellomycetaceae</taxon>
        <taxon>Powellomyces</taxon>
    </lineage>
</organism>
<evidence type="ECO:0000313" key="6">
    <source>
        <dbReference type="EMBL" id="TPX62689.1"/>
    </source>
</evidence>
<dbReference type="SMART" id="SM00229">
    <property type="entry name" value="RasGEFN"/>
    <property type="match status" value="1"/>
</dbReference>
<dbReference type="EMBL" id="QEAQ01000002">
    <property type="protein sequence ID" value="TPX62689.1"/>
    <property type="molecule type" value="Genomic_DNA"/>
</dbReference>
<dbReference type="Proteomes" id="UP000318582">
    <property type="component" value="Unassembled WGS sequence"/>
</dbReference>
<dbReference type="InterPro" id="IPR008937">
    <property type="entry name" value="Ras-like_GEF"/>
</dbReference>
<feature type="compositionally biased region" description="Polar residues" evidence="3">
    <location>
        <begin position="796"/>
        <end position="809"/>
    </location>
</feature>
<evidence type="ECO:0008006" key="8">
    <source>
        <dbReference type="Google" id="ProtNLM"/>
    </source>
</evidence>
<feature type="domain" description="Ras-GEF" evidence="4">
    <location>
        <begin position="916"/>
        <end position="1155"/>
    </location>
</feature>
<dbReference type="CDD" id="cd06224">
    <property type="entry name" value="REM"/>
    <property type="match status" value="1"/>
</dbReference>
<evidence type="ECO:0000259" key="5">
    <source>
        <dbReference type="PROSITE" id="PS50212"/>
    </source>
</evidence>
<evidence type="ECO:0000256" key="2">
    <source>
        <dbReference type="PROSITE-ProRule" id="PRU00168"/>
    </source>
</evidence>
<dbReference type="STRING" id="109895.A0A507EEQ2"/>
<feature type="region of interest" description="Disordered" evidence="3">
    <location>
        <begin position="295"/>
        <end position="391"/>
    </location>
</feature>
<name>A0A507EEQ2_9FUNG</name>
<comment type="caution">
    <text evidence="6">The sequence shown here is derived from an EMBL/GenBank/DDBJ whole genome shotgun (WGS) entry which is preliminary data.</text>
</comment>
<feature type="region of interest" description="Disordered" evidence="3">
    <location>
        <begin position="1241"/>
        <end position="1302"/>
    </location>
</feature>
<evidence type="ECO:0000313" key="7">
    <source>
        <dbReference type="Proteomes" id="UP000318582"/>
    </source>
</evidence>
<dbReference type="InterPro" id="IPR023578">
    <property type="entry name" value="Ras_GEF_dom_sf"/>
</dbReference>
<feature type="compositionally biased region" description="Low complexity" evidence="3">
    <location>
        <begin position="144"/>
        <end position="166"/>
    </location>
</feature>
<dbReference type="GO" id="GO:0007264">
    <property type="term" value="P:small GTPase-mediated signal transduction"/>
    <property type="evidence" value="ECO:0007669"/>
    <property type="project" value="InterPro"/>
</dbReference>
<keyword evidence="1 2" id="KW-0344">Guanine-nucleotide releasing factor</keyword>
<feature type="compositionally biased region" description="Low complexity" evidence="3">
    <location>
        <begin position="1241"/>
        <end position="1252"/>
    </location>
</feature>
<dbReference type="PROSITE" id="PS50009">
    <property type="entry name" value="RASGEF_CAT"/>
    <property type="match status" value="1"/>
</dbReference>
<feature type="region of interest" description="Disordered" evidence="3">
    <location>
        <begin position="1092"/>
        <end position="1154"/>
    </location>
</feature>
<proteinExistence type="predicted"/>
<dbReference type="PANTHER" id="PTHR23113">
    <property type="entry name" value="GUANINE NUCLEOTIDE EXCHANGE FACTOR"/>
    <property type="match status" value="1"/>
</dbReference>
<protein>
    <recommendedName>
        <fullName evidence="8">Ras-GEF domain-containing protein</fullName>
    </recommendedName>
</protein>
<feature type="compositionally biased region" description="Pro residues" evidence="3">
    <location>
        <begin position="1281"/>
        <end position="1294"/>
    </location>
</feature>
<accession>A0A507EEQ2</accession>
<dbReference type="PANTHER" id="PTHR23113:SF99">
    <property type="entry name" value="RASGEF DOMAIN-CONTAINING PROTEIN"/>
    <property type="match status" value="1"/>
</dbReference>
<dbReference type="Pfam" id="PF00618">
    <property type="entry name" value="RasGEF_N"/>
    <property type="match status" value="1"/>
</dbReference>
<feature type="region of interest" description="Disordered" evidence="3">
    <location>
        <begin position="186"/>
        <end position="254"/>
    </location>
</feature>
<feature type="compositionally biased region" description="Low complexity" evidence="3">
    <location>
        <begin position="1137"/>
        <end position="1154"/>
    </location>
</feature>
<sequence length="1302" mass="142772">MSYLTGRCEVCEGTARIHKGQETECTKRPDCSGCARCRDCIDGKVVSLPGAKRSATIGKGTPARINTVRQQNRQASATFFRSPTTTAATDVADIYAAYGSPEPGSPGLPAHELPLAPVLNRKRTLIEEAVAILERGDVDDADPSQDSQQPPMLAPSRSSSMNRLSSPEPRVPASLMALFDTMPEESVLPSESVIPTESGQPRSSTAVRRSSSMGPRSRQLSVVATIAESPQSRETTEALPTTSEQEGAQVQHPVRLSTSVRSIIEKEAVLSPVLSSPTLGEPDIKFIPDLRGATSVGDMSAKQSPVPGESPKTEKRKGLGIFGKKKKSETPMATIPQSLHGQSQIPPSPESRDRAKTSEPTSTKGLFSRMRKTSSFGKIPDPTKVAPEALVPEEKISTEFITGGTEEVTVEGQGGGGPPYPTVTHRRAVAGPRIQTIVHELHEDVVQPKPTGRQYDSIDLLNDRAVARTTKPLFEDGVELRDKSKSVDNLLQSDKKGRLASDIFSFAKKKKSFAADSNMSASTSSLAPSLAVETTLPRPAVSSPQGTSPMHALSGGVAIRKSKKPLCVTIRTPQSGGQPDTDPSPQSVASTPAKEHRRTPSRNFKDWYTKYANDAVKQRLEEMSEERTFPDPITLDFIFGSKLSGPRDAVHSFAKASRCYETSRKDPLWDVRGNNEAPGTHKGRDTVHLELVDDIAYKYRPLDIFHDGKLKGVSYSQAAHGPVLDIIVDGRRDDLLDALIFPLEQDMSYAEVFLATFRFYMPSDLLMDSLIEWYNVDIDPEIASAPLTSVIDTSGTDSLADSSPGTAPQTDAAYHRPQHESFLKKHRKHIQSRVVRVLMMWVKNHWHDFQEDAALFKMLQAFVDHIASIGFGDGQKLSQAVREQRLSWYTTQYIPAFPPKRNHQLDNTKPWALVWEPEDFAKDLTYIDHFLFRQIRPDAYLHVLARPVEKEGAGRNVPLKVLLEYITWFRLVGSYTASTVLLEELPKKRARAIKHMIKIAKNCRDLRNYNTLFAILWGLKRPAIAKDHQAWEAVPTRHVDIFMSLAALMDPADGNASYWAEFEKARPPAIPFLGAYMRDMLEIHQDAPMYLDAQSPAGQGINMSTKPRRKGGRARNPTGEPSSADERSPTPPPPLPSSDTTGESPSSSSPTTQPTIHFQKYYDLYAVAAELEMFRVGSAMYPPLVEKDQGALLLTHMRDMAIKKDSGEWLDDILAEKAGLSNNTGFLQKGHSVAVVNANNSNSNNTIANNSSTGAPRVSPRKLESPLSPVDITKLTGQPTPTDPAPASTDPPPANDSQAEAV</sequence>
<dbReference type="Pfam" id="PF00617">
    <property type="entry name" value="RasGEF"/>
    <property type="match status" value="1"/>
</dbReference>
<feature type="compositionally biased region" description="Polar residues" evidence="3">
    <location>
        <begin position="571"/>
        <end position="590"/>
    </location>
</feature>
<feature type="compositionally biased region" description="Polar residues" evidence="3">
    <location>
        <begin position="193"/>
        <end position="248"/>
    </location>
</feature>
<feature type="region of interest" description="Disordered" evidence="3">
    <location>
        <begin position="569"/>
        <end position="600"/>
    </location>
</feature>
<dbReference type="InterPro" id="IPR000651">
    <property type="entry name" value="Ras-like_Gua-exchang_fac_N"/>
</dbReference>
<feature type="compositionally biased region" description="Polar residues" evidence="3">
    <location>
        <begin position="335"/>
        <end position="345"/>
    </location>
</feature>
<evidence type="ECO:0000256" key="3">
    <source>
        <dbReference type="SAM" id="MobiDB-lite"/>
    </source>
</evidence>
<dbReference type="Gene3D" id="1.20.870.10">
    <property type="entry name" value="Son of sevenless (SoS) protein Chain: S domain 1"/>
    <property type="match status" value="1"/>
</dbReference>
<feature type="region of interest" description="Disordered" evidence="3">
    <location>
        <begin position="796"/>
        <end position="815"/>
    </location>
</feature>
<reference evidence="6 7" key="1">
    <citation type="journal article" date="2019" name="Sci. Rep.">
        <title>Comparative genomics of chytrid fungi reveal insights into the obligate biotrophic and pathogenic lifestyle of Synchytrium endobioticum.</title>
        <authorList>
            <person name="van de Vossenberg B.T.L.H."/>
            <person name="Warris S."/>
            <person name="Nguyen H.D.T."/>
            <person name="van Gent-Pelzer M.P.E."/>
            <person name="Joly D.L."/>
            <person name="van de Geest H.C."/>
            <person name="Bonants P.J.M."/>
            <person name="Smith D.S."/>
            <person name="Levesque C.A."/>
            <person name="van der Lee T.A.J."/>
        </authorList>
    </citation>
    <scope>NUCLEOTIDE SEQUENCE [LARGE SCALE GENOMIC DNA]</scope>
    <source>
        <strain evidence="6 7">CBS 809.83</strain>
    </source>
</reference>
<gene>
    <name evidence="6" type="ORF">PhCBS80983_g00410</name>
</gene>
<keyword evidence="7" id="KW-1185">Reference proteome</keyword>
<dbReference type="SMART" id="SM00147">
    <property type="entry name" value="RasGEF"/>
    <property type="match status" value="1"/>
</dbReference>
<dbReference type="InterPro" id="IPR036964">
    <property type="entry name" value="RASGEF_cat_dom_sf"/>
</dbReference>
<evidence type="ECO:0000259" key="4">
    <source>
        <dbReference type="PROSITE" id="PS50009"/>
    </source>
</evidence>